<evidence type="ECO:0000313" key="4">
    <source>
        <dbReference type="EMBL" id="WZO33268.1"/>
    </source>
</evidence>
<proteinExistence type="predicted"/>
<dbReference type="PRINTS" id="PR00038">
    <property type="entry name" value="HTHLUXR"/>
</dbReference>
<dbReference type="EMBL" id="CP151632">
    <property type="protein sequence ID" value="WZO33268.1"/>
    <property type="molecule type" value="Genomic_DNA"/>
</dbReference>
<dbReference type="Gene3D" id="1.10.10.10">
    <property type="entry name" value="Winged helix-like DNA-binding domain superfamily/Winged helix DNA-binding domain"/>
    <property type="match status" value="1"/>
</dbReference>
<dbReference type="RefSeq" id="WP_349427831.1">
    <property type="nucleotide sequence ID" value="NZ_CP151632.1"/>
</dbReference>
<evidence type="ECO:0000256" key="1">
    <source>
        <dbReference type="ARBA" id="ARBA00022741"/>
    </source>
</evidence>
<dbReference type="InterPro" id="IPR027417">
    <property type="entry name" value="P-loop_NTPase"/>
</dbReference>
<dbReference type="PROSITE" id="PS50043">
    <property type="entry name" value="HTH_LUXR_2"/>
    <property type="match status" value="1"/>
</dbReference>
<dbReference type="Pfam" id="PF13191">
    <property type="entry name" value="AAA_16"/>
    <property type="match status" value="1"/>
</dbReference>
<dbReference type="GO" id="GO:0003677">
    <property type="term" value="F:DNA binding"/>
    <property type="evidence" value="ECO:0007669"/>
    <property type="project" value="InterPro"/>
</dbReference>
<accession>A0AAU6S8T8</accession>
<dbReference type="GO" id="GO:0005737">
    <property type="term" value="C:cytoplasm"/>
    <property type="evidence" value="ECO:0007669"/>
    <property type="project" value="TreeGrafter"/>
</dbReference>
<dbReference type="CDD" id="cd06170">
    <property type="entry name" value="LuxR_C_like"/>
    <property type="match status" value="1"/>
</dbReference>
<dbReference type="PROSITE" id="PS00622">
    <property type="entry name" value="HTH_LUXR_1"/>
    <property type="match status" value="1"/>
</dbReference>
<dbReference type="SUPFAM" id="SSF52540">
    <property type="entry name" value="P-loop containing nucleoside triphosphate hydrolases"/>
    <property type="match status" value="1"/>
</dbReference>
<dbReference type="InterPro" id="IPR000792">
    <property type="entry name" value="Tscrpt_reg_LuxR_C"/>
</dbReference>
<dbReference type="GO" id="GO:0006355">
    <property type="term" value="P:regulation of DNA-templated transcription"/>
    <property type="evidence" value="ECO:0007669"/>
    <property type="project" value="InterPro"/>
</dbReference>
<dbReference type="PANTHER" id="PTHR16305">
    <property type="entry name" value="TESTICULAR SOLUBLE ADENYLYL CYCLASE"/>
    <property type="match status" value="1"/>
</dbReference>
<keyword evidence="1" id="KW-0547">Nucleotide-binding</keyword>
<protein>
    <submittedName>
        <fullName evidence="4">AAA family ATPase</fullName>
    </submittedName>
</protein>
<dbReference type="GO" id="GO:0004016">
    <property type="term" value="F:adenylate cyclase activity"/>
    <property type="evidence" value="ECO:0007669"/>
    <property type="project" value="TreeGrafter"/>
</dbReference>
<dbReference type="InterPro" id="IPR036388">
    <property type="entry name" value="WH-like_DNA-bd_sf"/>
</dbReference>
<organism evidence="4">
    <name type="scientific">Microbacterium sp. LWS13-1.2</name>
    <dbReference type="NCBI Taxonomy" id="3135264"/>
    <lineage>
        <taxon>Bacteria</taxon>
        <taxon>Bacillati</taxon>
        <taxon>Actinomycetota</taxon>
        <taxon>Actinomycetes</taxon>
        <taxon>Micrococcales</taxon>
        <taxon>Microbacteriaceae</taxon>
        <taxon>Microbacterium</taxon>
    </lineage>
</organism>
<evidence type="ECO:0000259" key="3">
    <source>
        <dbReference type="PROSITE" id="PS50043"/>
    </source>
</evidence>
<dbReference type="AlphaFoldDB" id="A0AAU6S8T8"/>
<evidence type="ECO:0000256" key="2">
    <source>
        <dbReference type="ARBA" id="ARBA00022840"/>
    </source>
</evidence>
<dbReference type="GO" id="GO:0005524">
    <property type="term" value="F:ATP binding"/>
    <property type="evidence" value="ECO:0007669"/>
    <property type="project" value="UniProtKB-KW"/>
</dbReference>
<sequence length="913" mass="99189">MQTPTLVGREHDIVALDTFLGIALSAGGALLLPGEAGVGKTELLRHCAEVASVRGASVLRASGVQFEAELSFGTLHQLLRPIISGLDRLPPPLSSALRSALGMSDPNAAVEPLMVYNAALALLADAAGRTPLLVAVDDLHWMDAASAAALAFITRRLDDQRVGFVGAVRDGEASHFDSSGIRVHRVRPLSSVEADRLVRERAPALPATVRQELVRRSAGYPLALVEWISDVEHVMRSDSDALPLPGGLEASFAARIERLPVRTHKALLLLALDGRTGVHELGRLGLQFDDLEPAESAGTVMVDEDANRVEFRHPLFRSALVSRATSAERRQMHLQLAESNTDDPDRRVWHLAAAAIAPDESVARLLQELAHRSFSRGDPQGATSALTRAALLSPSAPDRARRLAEAAFLGADVAGDLHRAQTLLADARADLGRGPGSLYAVVAQAQVTVNAEGAHRIALERIERAVREGTHGWQADDHELIATFRTWLLLCSYAGDPQCWEAYFDALDRLVPEAPEVLRAESWAVGDTVRKGEDARPTVIRLASTPPPDEDPTLAMSMTFAAMYLDLIDLWRPYAWDRVVSGREGGPPRPYARCLSFLSINEYLHGRWIDAQHLADEGAQLCEEHGFGNGAWYFAYLQALLAAGRGDTDAARERSAFVDAECSRRESWGAQRFSYQPRVLAAVADGNWEEVYRTASRLGAPGELPRFVPPAMWVGFDLVEAAVRLGLPADAYLHSRAMVDSGLPGVSPRMALLTAGAVALSDGGADWRERFEEALRMPEASSWPFDLARVQLAYGERLRRAVDTSRAREVLHDALEIFERLGAIPWVERSSQELRATGDASVRIAAEHGLMSDLTSQELVIAEMAASGMTNKDIAHSLFLSPRTVSGHLYNTFPKLGITSRAGLRDALARLEG</sequence>
<gene>
    <name evidence="4" type="ORF">MRBLWS13_000886</name>
</gene>
<dbReference type="SUPFAM" id="SSF46894">
    <property type="entry name" value="C-terminal effector domain of the bipartite response regulators"/>
    <property type="match status" value="1"/>
</dbReference>
<reference evidence="4" key="1">
    <citation type="submission" date="2024-04" db="EMBL/GenBank/DDBJ databases">
        <authorList>
            <person name="Roder T."/>
            <person name="Oberhansli S."/>
            <person name="Kreuzer M."/>
        </authorList>
    </citation>
    <scope>NUCLEOTIDE SEQUENCE</scope>
    <source>
        <strain evidence="4">LWS13-1.2</strain>
    </source>
</reference>
<dbReference type="SMART" id="SM00421">
    <property type="entry name" value="HTH_LUXR"/>
    <property type="match status" value="1"/>
</dbReference>
<dbReference type="InterPro" id="IPR016032">
    <property type="entry name" value="Sig_transdc_resp-reg_C-effctor"/>
</dbReference>
<dbReference type="Pfam" id="PF00196">
    <property type="entry name" value="GerE"/>
    <property type="match status" value="1"/>
</dbReference>
<feature type="domain" description="HTH luxR-type" evidence="3">
    <location>
        <begin position="847"/>
        <end position="912"/>
    </location>
</feature>
<name>A0AAU6S8T8_9MICO</name>
<dbReference type="InterPro" id="IPR041664">
    <property type="entry name" value="AAA_16"/>
</dbReference>
<dbReference type="PANTHER" id="PTHR16305:SF35">
    <property type="entry name" value="TRANSCRIPTIONAL ACTIVATOR DOMAIN"/>
    <property type="match status" value="1"/>
</dbReference>
<keyword evidence="2" id="KW-0067">ATP-binding</keyword>